<evidence type="ECO:0000313" key="1">
    <source>
        <dbReference type="EMBL" id="CAE0245237.1"/>
    </source>
</evidence>
<sequence length="102" mass="11821">MSVQFSRKLQRVQSEPVVFPKPPPQWSDEVVELPKTWRLTGEDKLVDSDGFKAWRYWEQEDELDQVGPGHSVFDREHLTRPRIGAFDPPPLHVKPGVNVSEM</sequence>
<dbReference type="EMBL" id="HBIB01011434">
    <property type="protein sequence ID" value="CAE0245237.1"/>
    <property type="molecule type" value="Transcribed_RNA"/>
</dbReference>
<name>A0A7S3D3F5_9EUKA</name>
<organism evidence="1">
    <name type="scientific">Palpitomonas bilix</name>
    <dbReference type="NCBI Taxonomy" id="652834"/>
    <lineage>
        <taxon>Eukaryota</taxon>
        <taxon>Eukaryota incertae sedis</taxon>
    </lineage>
</organism>
<proteinExistence type="predicted"/>
<gene>
    <name evidence="1" type="ORF">PBIL07802_LOCUS7418</name>
</gene>
<reference evidence="1" key="1">
    <citation type="submission" date="2021-01" db="EMBL/GenBank/DDBJ databases">
        <authorList>
            <person name="Corre E."/>
            <person name="Pelletier E."/>
            <person name="Niang G."/>
            <person name="Scheremetjew M."/>
            <person name="Finn R."/>
            <person name="Kale V."/>
            <person name="Holt S."/>
            <person name="Cochrane G."/>
            <person name="Meng A."/>
            <person name="Brown T."/>
            <person name="Cohen L."/>
        </authorList>
    </citation>
    <scope>NUCLEOTIDE SEQUENCE</scope>
    <source>
        <strain evidence="1">NIES-2562</strain>
    </source>
</reference>
<accession>A0A7S3D3F5</accession>
<protein>
    <submittedName>
        <fullName evidence="1">Uncharacterized protein</fullName>
    </submittedName>
</protein>
<dbReference type="AlphaFoldDB" id="A0A7S3D3F5"/>